<sequence>MSKRCPKCFKAVYFNERINALGRDWHKTCFKCTSCDKRLVLGSFTENNNKPYCKTCYNKLFKSSGYGSGGLSSYTDQSEVREKTSMRKVNTGGKQKPWGSGGSYIRPSESRTTTTNVNRGYQNRTTTNTRPNYSTTNRSGGYNSPKTTTTSSYGVQKKCSKCKNLIRSNLIQVDGLPYHDSCFNCFQCSRSLTNKTCFKEMGKYYCSNCIDIVKQKTVKSGLNQSSEFPRCHQCMGFIKSDIMCVDGNDYHEHCFKCDKCNTRLANKEFFLEKGLYFCSRCVNTLKPKTVTSINTTQLPKCRKCFKPITGDIMNVDGNDYHGNCFKCAKCSTQLLNKDFFAERGEYYCNRCISLVKFQKKTSIKSTQLPKCKKCFKPITGDIMTVDGKDYHEYCFKCTKCQKMLKNQEFFKEGSLYYCARCLNSKQQVTSINTRNLPKCKKCFKPITGDIMSVDGYDYHEHCFKCEKCSTKLKSKEFFDHNGSYYCKRCLDKVTQTRTYSSSSRQRPTTQTTTTTNRNYQNSTSYICDVCSRAISGGVVEALGRFYHPQCFECSLCSKRLSNNLFYIYNDKPICERCNGLRANNQGTRYTNNNSRFTVQKNYKPTNTRTVKRAPPRKKNNYVFKF</sequence>
<feature type="domain" description="LIM zinc-binding" evidence="7">
    <location>
        <begin position="437"/>
        <end position="496"/>
    </location>
</feature>
<dbReference type="Gene3D" id="2.10.110.10">
    <property type="entry name" value="Cysteine Rich Protein"/>
    <property type="match status" value="7"/>
</dbReference>
<dbReference type="CDD" id="cd09401">
    <property type="entry name" value="LIM_TLP_like"/>
    <property type="match status" value="1"/>
</dbReference>
<dbReference type="CDD" id="cd08368">
    <property type="entry name" value="LIM"/>
    <property type="match status" value="4"/>
</dbReference>
<feature type="domain" description="LIM zinc-binding" evidence="7">
    <location>
        <begin position="369"/>
        <end position="428"/>
    </location>
</feature>
<keyword evidence="9" id="KW-1185">Reference proteome</keyword>
<gene>
    <name evidence="8" type="ORF">M0813_00614</name>
</gene>
<dbReference type="EMBL" id="JAOAOG010000272">
    <property type="protein sequence ID" value="KAJ6233981.1"/>
    <property type="molecule type" value="Genomic_DNA"/>
</dbReference>
<feature type="domain" description="LIM zinc-binding" evidence="7">
    <location>
        <begin position="157"/>
        <end position="216"/>
    </location>
</feature>
<evidence type="ECO:0000256" key="4">
    <source>
        <dbReference type="ARBA" id="ARBA00023038"/>
    </source>
</evidence>
<dbReference type="InterPro" id="IPR001781">
    <property type="entry name" value="Znf_LIM"/>
</dbReference>
<reference evidence="8" key="1">
    <citation type="submission" date="2022-08" db="EMBL/GenBank/DDBJ databases">
        <title>Novel sulfate-reducing endosymbionts in the free-living metamonad Anaeramoeba.</title>
        <authorList>
            <person name="Jerlstrom-Hultqvist J."/>
            <person name="Cepicka I."/>
            <person name="Gallot-Lavallee L."/>
            <person name="Salas-Leiva D."/>
            <person name="Curtis B.A."/>
            <person name="Zahonova K."/>
            <person name="Pipaliya S."/>
            <person name="Dacks J."/>
            <person name="Roger A.J."/>
        </authorList>
    </citation>
    <scope>NUCLEOTIDE SEQUENCE</scope>
    <source>
        <strain evidence="8">Schooner1</strain>
    </source>
</reference>
<keyword evidence="4 5" id="KW-0440">LIM domain</keyword>
<dbReference type="SUPFAM" id="SSF57716">
    <property type="entry name" value="Glucocorticoid receptor-like (DNA-binding domain)"/>
    <property type="match status" value="7"/>
</dbReference>
<organism evidence="8 9">
    <name type="scientific">Anaeramoeba flamelloides</name>
    <dbReference type="NCBI Taxonomy" id="1746091"/>
    <lineage>
        <taxon>Eukaryota</taxon>
        <taxon>Metamonada</taxon>
        <taxon>Anaeramoebidae</taxon>
        <taxon>Anaeramoeba</taxon>
    </lineage>
</organism>
<evidence type="ECO:0000256" key="6">
    <source>
        <dbReference type="SAM" id="MobiDB-lite"/>
    </source>
</evidence>
<feature type="region of interest" description="Disordered" evidence="6">
    <location>
        <begin position="68"/>
        <end position="151"/>
    </location>
</feature>
<dbReference type="PANTHER" id="PTHR24205:SF16">
    <property type="entry name" value="GH01042P-RELATED"/>
    <property type="match status" value="1"/>
</dbReference>
<dbReference type="PROSITE" id="PS00478">
    <property type="entry name" value="LIM_DOMAIN_1"/>
    <property type="match status" value="5"/>
</dbReference>
<protein>
    <submittedName>
        <fullName evidence="8">Lim domain family</fullName>
    </submittedName>
</protein>
<name>A0ABQ8XN09_9EUKA</name>
<accession>A0ABQ8XN09</accession>
<feature type="compositionally biased region" description="Low complexity" evidence="6">
    <location>
        <begin position="123"/>
        <end position="138"/>
    </location>
</feature>
<feature type="compositionally biased region" description="Polar residues" evidence="6">
    <location>
        <begin position="139"/>
        <end position="151"/>
    </location>
</feature>
<keyword evidence="3 5" id="KW-0862">Zinc</keyword>
<comment type="caution">
    <text evidence="8">The sequence shown here is derived from an EMBL/GenBank/DDBJ whole genome shotgun (WGS) entry which is preliminary data.</text>
</comment>
<evidence type="ECO:0000256" key="5">
    <source>
        <dbReference type="PROSITE-ProRule" id="PRU00125"/>
    </source>
</evidence>
<feature type="domain" description="LIM zinc-binding" evidence="7">
    <location>
        <begin position="3"/>
        <end position="63"/>
    </location>
</feature>
<evidence type="ECO:0000256" key="3">
    <source>
        <dbReference type="ARBA" id="ARBA00022833"/>
    </source>
</evidence>
<evidence type="ECO:0000256" key="2">
    <source>
        <dbReference type="ARBA" id="ARBA00022737"/>
    </source>
</evidence>
<dbReference type="Pfam" id="PF00412">
    <property type="entry name" value="LIM"/>
    <property type="match status" value="7"/>
</dbReference>
<evidence type="ECO:0000259" key="7">
    <source>
        <dbReference type="PROSITE" id="PS50023"/>
    </source>
</evidence>
<keyword evidence="2" id="KW-0677">Repeat</keyword>
<feature type="domain" description="LIM zinc-binding" evidence="7">
    <location>
        <begin position="229"/>
        <end position="288"/>
    </location>
</feature>
<dbReference type="PANTHER" id="PTHR24205">
    <property type="entry name" value="FOUR AND A HALF LIM DOMAINS PROTEIN"/>
    <property type="match status" value="1"/>
</dbReference>
<dbReference type="SMART" id="SM00132">
    <property type="entry name" value="LIM"/>
    <property type="match status" value="7"/>
</dbReference>
<evidence type="ECO:0000313" key="9">
    <source>
        <dbReference type="Proteomes" id="UP001150062"/>
    </source>
</evidence>
<dbReference type="PROSITE" id="PS50023">
    <property type="entry name" value="LIM_DOMAIN_2"/>
    <property type="match status" value="7"/>
</dbReference>
<feature type="domain" description="LIM zinc-binding" evidence="7">
    <location>
        <begin position="525"/>
        <end position="584"/>
    </location>
</feature>
<dbReference type="Proteomes" id="UP001150062">
    <property type="component" value="Unassembled WGS sequence"/>
</dbReference>
<feature type="compositionally biased region" description="Polar residues" evidence="6">
    <location>
        <begin position="110"/>
        <end position="122"/>
    </location>
</feature>
<proteinExistence type="predicted"/>
<evidence type="ECO:0000313" key="8">
    <source>
        <dbReference type="EMBL" id="KAJ6233981.1"/>
    </source>
</evidence>
<evidence type="ECO:0000256" key="1">
    <source>
        <dbReference type="ARBA" id="ARBA00022723"/>
    </source>
</evidence>
<feature type="domain" description="LIM zinc-binding" evidence="7">
    <location>
        <begin position="299"/>
        <end position="358"/>
    </location>
</feature>
<keyword evidence="1 5" id="KW-0479">Metal-binding</keyword>